<accession>A0A2C5Z4N1</accession>
<feature type="transmembrane region" description="Helical" evidence="1">
    <location>
        <begin position="147"/>
        <end position="171"/>
    </location>
</feature>
<evidence type="ECO:0000259" key="2">
    <source>
        <dbReference type="Pfam" id="PF00884"/>
    </source>
</evidence>
<dbReference type="Gene3D" id="3.40.720.10">
    <property type="entry name" value="Alkaline Phosphatase, subunit A"/>
    <property type="match status" value="1"/>
</dbReference>
<dbReference type="InterPro" id="IPR000917">
    <property type="entry name" value="Sulfatase_N"/>
</dbReference>
<evidence type="ECO:0000313" key="3">
    <source>
        <dbReference type="EMBL" id="PHH74662.1"/>
    </source>
</evidence>
<dbReference type="STRING" id="2004952.A0A2C5Z4N1"/>
<dbReference type="Proteomes" id="UP000226431">
    <property type="component" value="Unassembled WGS sequence"/>
</dbReference>
<organism evidence="3 4">
    <name type="scientific">Ophiocordyceps camponoti-rufipedis</name>
    <dbReference type="NCBI Taxonomy" id="2004952"/>
    <lineage>
        <taxon>Eukaryota</taxon>
        <taxon>Fungi</taxon>
        <taxon>Dikarya</taxon>
        <taxon>Ascomycota</taxon>
        <taxon>Pezizomycotina</taxon>
        <taxon>Sordariomycetes</taxon>
        <taxon>Hypocreomycetidae</taxon>
        <taxon>Hypocreales</taxon>
        <taxon>Ophiocordycipitaceae</taxon>
        <taxon>Ophiocordyceps</taxon>
    </lineage>
</organism>
<keyword evidence="4" id="KW-1185">Reference proteome</keyword>
<proteinExistence type="predicted"/>
<reference evidence="3 4" key="1">
    <citation type="submission" date="2017-06" db="EMBL/GenBank/DDBJ databases">
        <title>Ant-infecting Ophiocordyceps genomes reveal a high diversity of potential behavioral manipulation genes and a possible major role for enterotoxins.</title>
        <authorList>
            <person name="De Bekker C."/>
            <person name="Evans H.C."/>
            <person name="Brachmann A."/>
            <person name="Hughes D.P."/>
        </authorList>
    </citation>
    <scope>NUCLEOTIDE SEQUENCE [LARGE SCALE GENOMIC DNA]</scope>
    <source>
        <strain evidence="3 4">Map16</strain>
    </source>
</reference>
<dbReference type="AlphaFoldDB" id="A0A2C5Z4N1"/>
<feature type="transmembrane region" description="Helical" evidence="1">
    <location>
        <begin position="70"/>
        <end position="89"/>
    </location>
</feature>
<feature type="transmembrane region" description="Helical" evidence="1">
    <location>
        <begin position="101"/>
        <end position="127"/>
    </location>
</feature>
<keyword evidence="1" id="KW-0812">Transmembrane</keyword>
<dbReference type="InterPro" id="IPR017850">
    <property type="entry name" value="Alkaline_phosphatase_core_sf"/>
</dbReference>
<dbReference type="Pfam" id="PF00884">
    <property type="entry name" value="Sulfatase"/>
    <property type="match status" value="1"/>
</dbReference>
<dbReference type="OrthoDB" id="103349at2759"/>
<feature type="domain" description="Sulfatase N-terminal" evidence="2">
    <location>
        <begin position="439"/>
        <end position="720"/>
    </location>
</feature>
<dbReference type="PANTHER" id="PTHR43751">
    <property type="entry name" value="SULFATASE"/>
    <property type="match status" value="1"/>
</dbReference>
<comment type="caution">
    <text evidence="3">The sequence shown here is derived from an EMBL/GenBank/DDBJ whole genome shotgun (WGS) entry which is preliminary data.</text>
</comment>
<sequence length="859" mass="95506">MIYRLLGRPQATPPPPGPSFTTSVILYLFNRRVLSISRYAFSIFAVAVLAAKLVHIYAHVDAIASDLLGYGMSFFSQDVFFLLMMRLFLDNIASLHVRYLRILAVSVASFLLAATLFFGSVSISFFVVTGTELRWRNVGVAGDSAAWGMLLSGLFSCSVVALTILLVAWLAQDICANVFDAILNLVRWPLSFVMSKISPRAAVLPLAYQHVPQDDEDASGERKLLTAEDVQKETSPAADDQAHHRPSLCLHVSLAITLIIMAISSLARPVDSSLIFMSWTLPLVPFIDLLPSSPSVAGLVPSYGTEVNSDLENRTALAEPPSWPWLPAGKALPGFEDWYDGKDHYRADKDPLRVSNLDSALLPELRQSLGGVKIRHVVLIKLESTRKDVFPVKKGGYIWDTLAASHDNQTLPSSAVEFFSKLTPNANFLTGDFDDGFDHTERKPRGGINANNVHTTSTYTLKSLAGTLCGLYPLVADFNREYETHVYQPCLSHIFNAFNEMEKDKDVSGDDFSSFKWRSTFMQSVTDGYDKQNLEMPVLGYPEGSFLSKEILQSGKGQFGKINMSDINYYGMSEEVLKDYVREEFAAAKRDNGRVFLSHLTSTTHHPFALPEGAPYLPLSDDKKLNDLSHYVNTVGYVDHWLGQILQILEEEGVADETLLVAVGDHGLSLPENGGVTPYYNGNVGNFHVPLVLSHPSLPAIDVNDAAASLSILPTILDLLVETGSLSSETKQAAQDLMHNYEGQSLLRPQRQASWETGESNWLFTVMNPGKATIAIRDAHRPDWRIIMPVIDDVEWRFTDTAIDPHEMEPVISFSFKPLLEKIERKHGIEAAAWAETAAFKAQWWVKENNKRWRFAESK</sequence>
<dbReference type="SUPFAM" id="SSF53649">
    <property type="entry name" value="Alkaline phosphatase-like"/>
    <property type="match status" value="1"/>
</dbReference>
<feature type="transmembrane region" description="Helical" evidence="1">
    <location>
        <begin position="248"/>
        <end position="267"/>
    </location>
</feature>
<evidence type="ECO:0000256" key="1">
    <source>
        <dbReference type="SAM" id="Phobius"/>
    </source>
</evidence>
<gene>
    <name evidence="3" type="ORF">CDD80_2943</name>
</gene>
<dbReference type="InterPro" id="IPR052701">
    <property type="entry name" value="GAG_Ulvan_Degrading_Sulfatases"/>
</dbReference>
<evidence type="ECO:0000313" key="4">
    <source>
        <dbReference type="Proteomes" id="UP000226431"/>
    </source>
</evidence>
<keyword evidence="1" id="KW-1133">Transmembrane helix</keyword>
<protein>
    <recommendedName>
        <fullName evidence="2">Sulfatase N-terminal domain-containing protein</fullName>
    </recommendedName>
</protein>
<dbReference type="PANTHER" id="PTHR43751:SF3">
    <property type="entry name" value="SULFATASE N-TERMINAL DOMAIN-CONTAINING PROTEIN"/>
    <property type="match status" value="1"/>
</dbReference>
<name>A0A2C5Z4N1_9HYPO</name>
<keyword evidence="1" id="KW-0472">Membrane</keyword>
<dbReference type="EMBL" id="NJES01000260">
    <property type="protein sequence ID" value="PHH74662.1"/>
    <property type="molecule type" value="Genomic_DNA"/>
</dbReference>
<feature type="transmembrane region" description="Helical" evidence="1">
    <location>
        <begin position="39"/>
        <end position="58"/>
    </location>
</feature>